<evidence type="ECO:0000313" key="1">
    <source>
        <dbReference type="EMBL" id="CAI3971380.1"/>
    </source>
</evidence>
<keyword evidence="1" id="KW-0808">Transferase</keyword>
<dbReference type="EMBL" id="OX359471">
    <property type="protein sequence ID" value="CAI3971380.1"/>
    <property type="molecule type" value="Genomic_DNA"/>
</dbReference>
<dbReference type="GO" id="GO:0016301">
    <property type="term" value="F:kinase activity"/>
    <property type="evidence" value="ECO:0007669"/>
    <property type="project" value="UniProtKB-KW"/>
</dbReference>
<reference evidence="1" key="1">
    <citation type="submission" date="2022-10" db="EMBL/GenBank/DDBJ databases">
        <authorList>
            <person name="Meaden S."/>
        </authorList>
    </citation>
    <scope>NUCLEOTIDE SEQUENCE</scope>
</reference>
<proteinExistence type="predicted"/>
<sequence>MNKFQPGQRVFHEKLRVYGIIVGPNQNSHTRGYYVNQEGKISDPRGYTNNWAECYLQAVCPVMPEPKANPSPLDVQVGGGHYKSKGIQPVEYAHANGLDFFQGSVVKYITRFRDKGGKQDLEKAKHFIEMLIAMEYKE</sequence>
<organism evidence="1">
    <name type="scientific">Variovorax phage VAC_51</name>
    <dbReference type="NCBI Taxonomy" id="2985242"/>
    <lineage>
        <taxon>Viruses</taxon>
        <taxon>Duplodnaviria</taxon>
        <taxon>Heunggongvirae</taxon>
        <taxon>Uroviricota</taxon>
        <taxon>Caudoviricetes</taxon>
        <taxon>Autographivirales</taxon>
        <taxon>Autoscriptoviridae</taxon>
        <taxon>Trelivelvirus</taxon>
        <taxon>Trelivelvirus VAC51</taxon>
    </lineage>
</organism>
<accession>A0A9N6X070</accession>
<name>A0A9N6X070_9CAUD</name>
<protein>
    <submittedName>
        <fullName evidence="1">Nucleotide kinase</fullName>
    </submittedName>
</protein>
<dbReference type="InterPro" id="IPR021739">
    <property type="entry name" value="SaV-like"/>
</dbReference>
<dbReference type="Pfam" id="PF11753">
    <property type="entry name" value="DUF3310"/>
    <property type="match status" value="1"/>
</dbReference>
<keyword evidence="1" id="KW-0418">Kinase</keyword>
<gene>
    <name evidence="1" type="ORF">VAC51_00039</name>
</gene>